<keyword evidence="3" id="KW-1185">Reference proteome</keyword>
<keyword evidence="1" id="KW-0560">Oxidoreductase</keyword>
<accession>A0A4U5MTN4</accession>
<dbReference type="InterPro" id="IPR020904">
    <property type="entry name" value="Sc_DH/Rdtase_CS"/>
</dbReference>
<gene>
    <name evidence="2" type="ORF">L596_020482</name>
</gene>
<dbReference type="PANTHER" id="PTHR44115">
    <property type="entry name" value="PROTEIN CBG09704"/>
    <property type="match status" value="1"/>
</dbReference>
<dbReference type="FunFam" id="3.40.50.720:FF:000084">
    <property type="entry name" value="Short-chain dehydrogenase reductase"/>
    <property type="match status" value="1"/>
</dbReference>
<organism evidence="2 3">
    <name type="scientific">Steinernema carpocapsae</name>
    <name type="common">Entomopathogenic nematode</name>
    <dbReference type="NCBI Taxonomy" id="34508"/>
    <lineage>
        <taxon>Eukaryota</taxon>
        <taxon>Metazoa</taxon>
        <taxon>Ecdysozoa</taxon>
        <taxon>Nematoda</taxon>
        <taxon>Chromadorea</taxon>
        <taxon>Rhabditida</taxon>
        <taxon>Tylenchina</taxon>
        <taxon>Panagrolaimomorpha</taxon>
        <taxon>Strongyloidoidea</taxon>
        <taxon>Steinernematidae</taxon>
        <taxon>Steinernema</taxon>
    </lineage>
</organism>
<name>A0A4U5MTN4_STECR</name>
<sequence>MSSNKFADKVAIITGSSSGIGQGIALLLAQQGAAVVIHGRSQEGIEETVTLLRENGVAEDKIHRVQGDISEEATAEQLINEALERFGRLDVLVNNAGIGAKPGIAADSEENLDCVFNVNFKSVVRLNKLAVPHLEKTSGNIVNISSVDALQSQDDYSYYACSKASLDHYMRHLAKTLARKGIRVNNVNPGLVRTNLVTRMGMDKDTFNELVDEVAKKDIPLGRTGTPKDIANAVSYLVSDEASYVTGTTLVVDGGVLLGKPKAQ</sequence>
<dbReference type="EMBL" id="AZBU02000006">
    <property type="protein sequence ID" value="TKR73137.1"/>
    <property type="molecule type" value="Genomic_DNA"/>
</dbReference>
<dbReference type="Pfam" id="PF13561">
    <property type="entry name" value="adh_short_C2"/>
    <property type="match status" value="1"/>
</dbReference>
<evidence type="ECO:0000256" key="1">
    <source>
        <dbReference type="ARBA" id="ARBA00023002"/>
    </source>
</evidence>
<dbReference type="STRING" id="34508.A0A4U5MTN4"/>
<reference evidence="2 3" key="2">
    <citation type="journal article" date="2019" name="G3 (Bethesda)">
        <title>Hybrid Assembly of the Genome of the Entomopathogenic Nematode Steinernema carpocapsae Identifies the X-Chromosome.</title>
        <authorList>
            <person name="Serra L."/>
            <person name="Macchietto M."/>
            <person name="Macias-Munoz A."/>
            <person name="McGill C.J."/>
            <person name="Rodriguez I.M."/>
            <person name="Rodriguez B."/>
            <person name="Murad R."/>
            <person name="Mortazavi A."/>
        </authorList>
    </citation>
    <scope>NUCLEOTIDE SEQUENCE [LARGE SCALE GENOMIC DNA]</scope>
    <source>
        <strain evidence="2 3">ALL</strain>
    </source>
</reference>
<dbReference type="Proteomes" id="UP000298663">
    <property type="component" value="Unassembled WGS sequence"/>
</dbReference>
<proteinExistence type="predicted"/>
<dbReference type="GO" id="GO:0016491">
    <property type="term" value="F:oxidoreductase activity"/>
    <property type="evidence" value="ECO:0007669"/>
    <property type="project" value="UniProtKB-KW"/>
</dbReference>
<reference evidence="2 3" key="1">
    <citation type="journal article" date="2015" name="Genome Biol.">
        <title>Comparative genomics of Steinernema reveals deeply conserved gene regulatory networks.</title>
        <authorList>
            <person name="Dillman A.R."/>
            <person name="Macchietto M."/>
            <person name="Porter C.F."/>
            <person name="Rogers A."/>
            <person name="Williams B."/>
            <person name="Antoshechkin I."/>
            <person name="Lee M.M."/>
            <person name="Goodwin Z."/>
            <person name="Lu X."/>
            <person name="Lewis E.E."/>
            <person name="Goodrich-Blair H."/>
            <person name="Stock S.P."/>
            <person name="Adams B.J."/>
            <person name="Sternberg P.W."/>
            <person name="Mortazavi A."/>
        </authorList>
    </citation>
    <scope>NUCLEOTIDE SEQUENCE [LARGE SCALE GENOMIC DNA]</scope>
    <source>
        <strain evidence="2 3">ALL</strain>
    </source>
</reference>
<dbReference type="NCBIfam" id="NF005559">
    <property type="entry name" value="PRK07231.1"/>
    <property type="match status" value="1"/>
</dbReference>
<dbReference type="OrthoDB" id="47007at2759"/>
<dbReference type="AlphaFoldDB" id="A0A4U5MTN4"/>
<protein>
    <submittedName>
        <fullName evidence="2">Uncharacterized protein</fullName>
    </submittedName>
</protein>
<comment type="caution">
    <text evidence="2">The sequence shown here is derived from an EMBL/GenBank/DDBJ whole genome shotgun (WGS) entry which is preliminary data.</text>
</comment>
<evidence type="ECO:0000313" key="2">
    <source>
        <dbReference type="EMBL" id="TKR73137.1"/>
    </source>
</evidence>
<dbReference type="InterPro" id="IPR002347">
    <property type="entry name" value="SDR_fam"/>
</dbReference>
<dbReference type="PRINTS" id="PR00081">
    <property type="entry name" value="GDHRDH"/>
</dbReference>
<dbReference type="SUPFAM" id="SSF51735">
    <property type="entry name" value="NAD(P)-binding Rossmann-fold domains"/>
    <property type="match status" value="1"/>
</dbReference>
<dbReference type="PANTHER" id="PTHR44115:SF2">
    <property type="entry name" value="NAD(P)-BINDING PROTEIN"/>
    <property type="match status" value="1"/>
</dbReference>
<dbReference type="PRINTS" id="PR00080">
    <property type="entry name" value="SDRFAMILY"/>
</dbReference>
<dbReference type="PROSITE" id="PS00061">
    <property type="entry name" value="ADH_SHORT"/>
    <property type="match status" value="1"/>
</dbReference>
<evidence type="ECO:0000313" key="3">
    <source>
        <dbReference type="Proteomes" id="UP000298663"/>
    </source>
</evidence>
<dbReference type="InterPro" id="IPR036291">
    <property type="entry name" value="NAD(P)-bd_dom_sf"/>
</dbReference>
<dbReference type="Gene3D" id="3.40.50.720">
    <property type="entry name" value="NAD(P)-binding Rossmann-like Domain"/>
    <property type="match status" value="1"/>
</dbReference>